<feature type="region of interest" description="Disordered" evidence="1">
    <location>
        <begin position="87"/>
        <end position="171"/>
    </location>
</feature>
<sequence>MCGNNGGALESDRYFHDTDDELEFEQNLTRHIASTRNNAFSKESQTVQTVYLRTLEEELAFSDNCTSCKKNREFMFNLAIMGTEQNSVCPSTSDSGVNSATGSNVDKDGDNNGVELSNEQSILRDKRSFDNTPSKSKRNKSKKNTNIPNSKDVSSKTPRKPDKENEMNQSIHINTLLQEIEERRVSSDEHQTNKCTKKSLPLLHPQNNKWMKRKRVTSRDSTINLKKRAKPDYKYFKKILTAAVDTTINGHIEKALLRKLGRPSGGSQAEGRSRPRIK</sequence>
<protein>
    <submittedName>
        <fullName evidence="2">Uncharacterized protein</fullName>
    </submittedName>
</protein>
<proteinExistence type="predicted"/>
<keyword evidence="3" id="KW-1185">Reference proteome</keyword>
<accession>A0A834MBS7</accession>
<organism evidence="2 3">
    <name type="scientific">Rhynchophorus ferrugineus</name>
    <name type="common">Red palm weevil</name>
    <name type="synonym">Curculio ferrugineus</name>
    <dbReference type="NCBI Taxonomy" id="354439"/>
    <lineage>
        <taxon>Eukaryota</taxon>
        <taxon>Metazoa</taxon>
        <taxon>Ecdysozoa</taxon>
        <taxon>Arthropoda</taxon>
        <taxon>Hexapoda</taxon>
        <taxon>Insecta</taxon>
        <taxon>Pterygota</taxon>
        <taxon>Neoptera</taxon>
        <taxon>Endopterygota</taxon>
        <taxon>Coleoptera</taxon>
        <taxon>Polyphaga</taxon>
        <taxon>Cucujiformia</taxon>
        <taxon>Curculionidae</taxon>
        <taxon>Dryophthorinae</taxon>
        <taxon>Rhynchophorus</taxon>
    </lineage>
</organism>
<reference evidence="2" key="1">
    <citation type="submission" date="2020-08" db="EMBL/GenBank/DDBJ databases">
        <title>Genome sequencing and assembly of the red palm weevil Rhynchophorus ferrugineus.</title>
        <authorList>
            <person name="Dias G.B."/>
            <person name="Bergman C.M."/>
            <person name="Manee M."/>
        </authorList>
    </citation>
    <scope>NUCLEOTIDE SEQUENCE</scope>
    <source>
        <strain evidence="2">AA-2017</strain>
        <tissue evidence="2">Whole larva</tissue>
    </source>
</reference>
<dbReference type="AlphaFoldDB" id="A0A834MBS7"/>
<dbReference type="Proteomes" id="UP000625711">
    <property type="component" value="Unassembled WGS sequence"/>
</dbReference>
<feature type="region of interest" description="Disordered" evidence="1">
    <location>
        <begin position="259"/>
        <end position="278"/>
    </location>
</feature>
<evidence type="ECO:0000256" key="1">
    <source>
        <dbReference type="SAM" id="MobiDB-lite"/>
    </source>
</evidence>
<name>A0A834MBS7_RHYFE</name>
<comment type="caution">
    <text evidence="2">The sequence shown here is derived from an EMBL/GenBank/DDBJ whole genome shotgun (WGS) entry which is preliminary data.</text>
</comment>
<feature type="compositionally biased region" description="Polar residues" evidence="1">
    <location>
        <begin position="87"/>
        <end position="104"/>
    </location>
</feature>
<feature type="compositionally biased region" description="Polar residues" evidence="1">
    <location>
        <begin position="147"/>
        <end position="156"/>
    </location>
</feature>
<evidence type="ECO:0000313" key="3">
    <source>
        <dbReference type="Proteomes" id="UP000625711"/>
    </source>
</evidence>
<gene>
    <name evidence="2" type="ORF">GWI33_007652</name>
</gene>
<evidence type="ECO:0000313" key="2">
    <source>
        <dbReference type="EMBL" id="KAF7279011.1"/>
    </source>
</evidence>
<dbReference type="EMBL" id="JAACXV010000377">
    <property type="protein sequence ID" value="KAF7279011.1"/>
    <property type="molecule type" value="Genomic_DNA"/>
</dbReference>